<organism evidence="2 3">
    <name type="scientific">Senna tora</name>
    <dbReference type="NCBI Taxonomy" id="362788"/>
    <lineage>
        <taxon>Eukaryota</taxon>
        <taxon>Viridiplantae</taxon>
        <taxon>Streptophyta</taxon>
        <taxon>Embryophyta</taxon>
        <taxon>Tracheophyta</taxon>
        <taxon>Spermatophyta</taxon>
        <taxon>Magnoliopsida</taxon>
        <taxon>eudicotyledons</taxon>
        <taxon>Gunneridae</taxon>
        <taxon>Pentapetalae</taxon>
        <taxon>rosids</taxon>
        <taxon>fabids</taxon>
        <taxon>Fabales</taxon>
        <taxon>Fabaceae</taxon>
        <taxon>Caesalpinioideae</taxon>
        <taxon>Cassia clade</taxon>
        <taxon>Senna</taxon>
    </lineage>
</organism>
<dbReference type="EMBL" id="JAAIUW010000011">
    <property type="protein sequence ID" value="KAF7808340.1"/>
    <property type="molecule type" value="Genomic_DNA"/>
</dbReference>
<sequence length="135" mass="15590">MYLYKRVFVNLPKCTPPVEREETTFFTERKKTNPRVPLRHISTAPIVEVEINEESSSSDNYDSAEDEVYKPGPKLFEVQEEDIPKHAKKKKGKAKARDKGQNVVHEEEEDEGDVQYHDLHDSDSDPEDGFAEELL</sequence>
<dbReference type="AlphaFoldDB" id="A0A834W3T0"/>
<feature type="compositionally biased region" description="Basic and acidic residues" evidence="1">
    <location>
        <begin position="114"/>
        <end position="123"/>
    </location>
</feature>
<reference evidence="2" key="1">
    <citation type="submission" date="2020-09" db="EMBL/GenBank/DDBJ databases">
        <title>Genome-Enabled Discovery of Anthraquinone Biosynthesis in Senna tora.</title>
        <authorList>
            <person name="Kang S.-H."/>
            <person name="Pandey R.P."/>
            <person name="Lee C.-M."/>
            <person name="Sim J.-S."/>
            <person name="Jeong J.-T."/>
            <person name="Choi B.-S."/>
            <person name="Jung M."/>
            <person name="Ginzburg D."/>
            <person name="Zhao K."/>
            <person name="Won S.Y."/>
            <person name="Oh T.-J."/>
            <person name="Yu Y."/>
            <person name="Kim N.-H."/>
            <person name="Lee O.R."/>
            <person name="Lee T.-H."/>
            <person name="Bashyal P."/>
            <person name="Kim T.-S."/>
            <person name="Lee W.-H."/>
            <person name="Kawkins C."/>
            <person name="Kim C.-K."/>
            <person name="Kim J.S."/>
            <person name="Ahn B.O."/>
            <person name="Rhee S.Y."/>
            <person name="Sohng J.K."/>
        </authorList>
    </citation>
    <scope>NUCLEOTIDE SEQUENCE</scope>
    <source>
        <tissue evidence="2">Leaf</tissue>
    </source>
</reference>
<accession>A0A834W3T0</accession>
<feature type="compositionally biased region" description="Low complexity" evidence="1">
    <location>
        <begin position="49"/>
        <end position="61"/>
    </location>
</feature>
<comment type="caution">
    <text evidence="2">The sequence shown here is derived from an EMBL/GenBank/DDBJ whole genome shotgun (WGS) entry which is preliminary data.</text>
</comment>
<evidence type="ECO:0000256" key="1">
    <source>
        <dbReference type="SAM" id="MobiDB-lite"/>
    </source>
</evidence>
<evidence type="ECO:0000313" key="3">
    <source>
        <dbReference type="Proteomes" id="UP000634136"/>
    </source>
</evidence>
<keyword evidence="3" id="KW-1185">Reference proteome</keyword>
<proteinExistence type="predicted"/>
<feature type="compositionally biased region" description="Acidic residues" evidence="1">
    <location>
        <begin position="124"/>
        <end position="135"/>
    </location>
</feature>
<feature type="region of interest" description="Disordered" evidence="1">
    <location>
        <begin position="49"/>
        <end position="135"/>
    </location>
</feature>
<evidence type="ECO:0000313" key="2">
    <source>
        <dbReference type="EMBL" id="KAF7808340.1"/>
    </source>
</evidence>
<protein>
    <submittedName>
        <fullName evidence="2">Uncharacterized protein</fullName>
    </submittedName>
</protein>
<gene>
    <name evidence="2" type="ORF">G2W53_035083</name>
</gene>
<dbReference type="Proteomes" id="UP000634136">
    <property type="component" value="Unassembled WGS sequence"/>
</dbReference>
<name>A0A834W3T0_9FABA</name>